<evidence type="ECO:0008006" key="4">
    <source>
        <dbReference type="Google" id="ProtNLM"/>
    </source>
</evidence>
<keyword evidence="1" id="KW-1133">Transmembrane helix</keyword>
<proteinExistence type="predicted"/>
<keyword evidence="1" id="KW-0812">Transmembrane</keyword>
<evidence type="ECO:0000256" key="1">
    <source>
        <dbReference type="SAM" id="Phobius"/>
    </source>
</evidence>
<keyword evidence="1" id="KW-0472">Membrane</keyword>
<dbReference type="EMBL" id="CP060394">
    <property type="protein sequence ID" value="QNI34353.1"/>
    <property type="molecule type" value="Genomic_DNA"/>
</dbReference>
<dbReference type="AlphaFoldDB" id="A0A7G8BP83"/>
<keyword evidence="3" id="KW-1185">Reference proteome</keyword>
<feature type="transmembrane region" description="Helical" evidence="1">
    <location>
        <begin position="6"/>
        <end position="33"/>
    </location>
</feature>
<dbReference type="Proteomes" id="UP000515312">
    <property type="component" value="Chromosome"/>
</dbReference>
<sequence>MPIPEVIFIIFTAVTSIGVLIQAFVLLAMFIAVKKATGEVHELTDQLKQHLVPTLSTARNLVEDVSPKVKVATSNLVEASSILRSQAEHINKTFSHVADLAEVQLTRVDEMATAVLDGITQATAAVQHGIASPLKQVSGVLNGLRAGIDVLRKKERPTHVEGDGSNFV</sequence>
<organism evidence="2 3">
    <name type="scientific">Alloacidobacterium dinghuense</name>
    <dbReference type="NCBI Taxonomy" id="2763107"/>
    <lineage>
        <taxon>Bacteria</taxon>
        <taxon>Pseudomonadati</taxon>
        <taxon>Acidobacteriota</taxon>
        <taxon>Terriglobia</taxon>
        <taxon>Terriglobales</taxon>
        <taxon>Acidobacteriaceae</taxon>
        <taxon>Alloacidobacterium</taxon>
    </lineage>
</organism>
<dbReference type="RefSeq" id="WP_186746459.1">
    <property type="nucleotide sequence ID" value="NZ_CP060394.1"/>
</dbReference>
<evidence type="ECO:0000313" key="3">
    <source>
        <dbReference type="Proteomes" id="UP000515312"/>
    </source>
</evidence>
<dbReference type="KEGG" id="adin:H7849_10915"/>
<name>A0A7G8BP83_9BACT</name>
<reference evidence="2 3" key="1">
    <citation type="submission" date="2020-08" db="EMBL/GenBank/DDBJ databases">
        <title>Edaphobacter telluris sp. nov. and Acidobacterium dinghuensis sp. nov., two acidobacteria isolated from forest soil.</title>
        <authorList>
            <person name="Fu J."/>
            <person name="Qiu L."/>
        </authorList>
    </citation>
    <scope>NUCLEOTIDE SEQUENCE [LARGE SCALE GENOMIC DNA]</scope>
    <source>
        <strain evidence="2">4Y35</strain>
    </source>
</reference>
<accession>A0A7G8BP83</accession>
<protein>
    <recommendedName>
        <fullName evidence="4">DUF948 domain-containing protein</fullName>
    </recommendedName>
</protein>
<gene>
    <name evidence="2" type="ORF">H7849_10915</name>
</gene>
<evidence type="ECO:0000313" key="2">
    <source>
        <dbReference type="EMBL" id="QNI34353.1"/>
    </source>
</evidence>